<gene>
    <name evidence="6" type="ORF">BJ508DRAFT_362263</name>
</gene>
<dbReference type="PANTHER" id="PTHR21737:SF4">
    <property type="entry name" value="SPLICING FACTOR CACTIN"/>
    <property type="match status" value="1"/>
</dbReference>
<evidence type="ECO:0000259" key="4">
    <source>
        <dbReference type="Pfam" id="PF09732"/>
    </source>
</evidence>
<dbReference type="GO" id="GO:0005681">
    <property type="term" value="C:spliceosomal complex"/>
    <property type="evidence" value="ECO:0007669"/>
    <property type="project" value="TreeGrafter"/>
</dbReference>
<feature type="domain" description="Splicing factor Cactin C-terminal" evidence="4">
    <location>
        <begin position="517"/>
        <end position="654"/>
    </location>
</feature>
<evidence type="ECO:0000256" key="3">
    <source>
        <dbReference type="SAM" id="MobiDB-lite"/>
    </source>
</evidence>
<dbReference type="STRING" id="1160509.A0A3N4IGM3"/>
<feature type="region of interest" description="Disordered" evidence="3">
    <location>
        <begin position="1"/>
        <end position="151"/>
    </location>
</feature>
<evidence type="ECO:0000313" key="7">
    <source>
        <dbReference type="Proteomes" id="UP000275078"/>
    </source>
</evidence>
<accession>A0A3N4IGM3</accession>
<feature type="domain" description="Splicing factor cactin central" evidence="5">
    <location>
        <begin position="147"/>
        <end position="343"/>
    </location>
</feature>
<feature type="compositionally biased region" description="Basic and acidic residues" evidence="3">
    <location>
        <begin position="28"/>
        <end position="45"/>
    </location>
</feature>
<dbReference type="GO" id="GO:0005737">
    <property type="term" value="C:cytoplasm"/>
    <property type="evidence" value="ECO:0007669"/>
    <property type="project" value="TreeGrafter"/>
</dbReference>
<proteinExistence type="inferred from homology"/>
<comment type="similarity">
    <text evidence="1">Belongs to the CACTIN family.</text>
</comment>
<dbReference type="GO" id="GO:0045292">
    <property type="term" value="P:mRNA cis splicing, via spliceosome"/>
    <property type="evidence" value="ECO:0007669"/>
    <property type="project" value="TreeGrafter"/>
</dbReference>
<dbReference type="Pfam" id="PF09732">
    <property type="entry name" value="CactinC_cactus"/>
    <property type="match status" value="1"/>
</dbReference>
<feature type="compositionally biased region" description="Polar residues" evidence="3">
    <location>
        <begin position="448"/>
        <end position="466"/>
    </location>
</feature>
<dbReference type="OrthoDB" id="265955at2759"/>
<feature type="compositionally biased region" description="Low complexity" evidence="3">
    <location>
        <begin position="51"/>
        <end position="62"/>
    </location>
</feature>
<dbReference type="InterPro" id="IPR018816">
    <property type="entry name" value="Cactin_central"/>
</dbReference>
<evidence type="ECO:0000256" key="2">
    <source>
        <dbReference type="ARBA" id="ARBA00034534"/>
    </source>
</evidence>
<reference evidence="6 7" key="1">
    <citation type="journal article" date="2018" name="Nat. Ecol. Evol.">
        <title>Pezizomycetes genomes reveal the molecular basis of ectomycorrhizal truffle lifestyle.</title>
        <authorList>
            <person name="Murat C."/>
            <person name="Payen T."/>
            <person name="Noel B."/>
            <person name="Kuo A."/>
            <person name="Morin E."/>
            <person name="Chen J."/>
            <person name="Kohler A."/>
            <person name="Krizsan K."/>
            <person name="Balestrini R."/>
            <person name="Da Silva C."/>
            <person name="Montanini B."/>
            <person name="Hainaut M."/>
            <person name="Levati E."/>
            <person name="Barry K.W."/>
            <person name="Belfiori B."/>
            <person name="Cichocki N."/>
            <person name="Clum A."/>
            <person name="Dockter R.B."/>
            <person name="Fauchery L."/>
            <person name="Guy J."/>
            <person name="Iotti M."/>
            <person name="Le Tacon F."/>
            <person name="Lindquist E.A."/>
            <person name="Lipzen A."/>
            <person name="Malagnac F."/>
            <person name="Mello A."/>
            <person name="Molinier V."/>
            <person name="Miyauchi S."/>
            <person name="Poulain J."/>
            <person name="Riccioni C."/>
            <person name="Rubini A."/>
            <person name="Sitrit Y."/>
            <person name="Splivallo R."/>
            <person name="Traeger S."/>
            <person name="Wang M."/>
            <person name="Zifcakova L."/>
            <person name="Wipf D."/>
            <person name="Zambonelli A."/>
            <person name="Paolocci F."/>
            <person name="Nowrousian M."/>
            <person name="Ottonello S."/>
            <person name="Baldrian P."/>
            <person name="Spatafora J.W."/>
            <person name="Henrissat B."/>
            <person name="Nagy L.G."/>
            <person name="Aury J.M."/>
            <person name="Wincker P."/>
            <person name="Grigoriev I.V."/>
            <person name="Bonfante P."/>
            <person name="Martin F.M."/>
        </authorList>
    </citation>
    <scope>NUCLEOTIDE SEQUENCE [LARGE SCALE GENOMIC DNA]</scope>
    <source>
        <strain evidence="6 7">RN42</strain>
    </source>
</reference>
<dbReference type="Proteomes" id="UP000275078">
    <property type="component" value="Unassembled WGS sequence"/>
</dbReference>
<dbReference type="Pfam" id="PF10312">
    <property type="entry name" value="Cactin_mid"/>
    <property type="match status" value="1"/>
</dbReference>
<dbReference type="EMBL" id="ML119684">
    <property type="protein sequence ID" value="RPA80814.1"/>
    <property type="molecule type" value="Genomic_DNA"/>
</dbReference>
<dbReference type="SMART" id="SM01050">
    <property type="entry name" value="CactinC_cactus"/>
    <property type="match status" value="1"/>
</dbReference>
<feature type="compositionally biased region" description="Basic and acidic residues" evidence="3">
    <location>
        <begin position="70"/>
        <end position="84"/>
    </location>
</feature>
<feature type="compositionally biased region" description="Basic and acidic residues" evidence="3">
    <location>
        <begin position="1"/>
        <end position="19"/>
    </location>
</feature>
<organism evidence="6 7">
    <name type="scientific">Ascobolus immersus RN42</name>
    <dbReference type="NCBI Taxonomy" id="1160509"/>
    <lineage>
        <taxon>Eukaryota</taxon>
        <taxon>Fungi</taxon>
        <taxon>Dikarya</taxon>
        <taxon>Ascomycota</taxon>
        <taxon>Pezizomycotina</taxon>
        <taxon>Pezizomycetes</taxon>
        <taxon>Pezizales</taxon>
        <taxon>Ascobolaceae</taxon>
        <taxon>Ascobolus</taxon>
    </lineage>
</organism>
<dbReference type="InterPro" id="IPR019134">
    <property type="entry name" value="Cactin_C"/>
</dbReference>
<feature type="compositionally biased region" description="Low complexity" evidence="3">
    <location>
        <begin position="87"/>
        <end position="100"/>
    </location>
</feature>
<evidence type="ECO:0000313" key="6">
    <source>
        <dbReference type="EMBL" id="RPA80814.1"/>
    </source>
</evidence>
<keyword evidence="7" id="KW-1185">Reference proteome</keyword>
<feature type="compositionally biased region" description="Basic and acidic residues" evidence="3">
    <location>
        <begin position="129"/>
        <end position="141"/>
    </location>
</feature>
<sequence length="654" mass="74973">MSERHRHRSDRERDRDPDRHRSHRHRDRSSDRTRSHRDKDKDSSKHRSRPRLTPSRSPSQSPQPHPSRRYLPDRALEPEKERPSTRNFGTGSNSFGTGSNAALDTGSRGFNGPSRGGHTSRGRGGPPNVERDFNRERERRPKQANTEDDAQTAAWVAAEDAFVLRQAKKKALIRVREGRGRPIDWLAVNLRVIDAKSSAGTAGGGAFEFDDDEEEGEDVEVVDPEGILEGMEVDELEEMEEELKTFEALESGWGKEYWGTMRVLCRDRIERERGKGRAEGRAVGSVKEDIDRLLGGKTYEELAKIEESVVRKLEGNEPVDVDYWTQLLSSLRVWKAKASLKRVYSSVIKGRLELLRKQQKEDAEIVAGRLNEILGGKEGEEEEDVEMEDVREVETAEMDPEPMLRIAIEDKSLDQMDEKAFLKQVSLERRKILKLGYVPMKKPRTTHRSAPSTSLTRNPTTSSGDPSSRFAPLDTTDFSAATTDLYEREVARGVGENEEIFTGEETLPPPTTGQPAWAQKYRPRKPRYFNRVQMGYEWNKYNQTHYDHDNPPPKVVQGYKFNIFYPDLIDKSKAPTYRIEREGGRKRGQSFAPAGEEDTCLIRFIAGPPYEDVAFRIVDKEWDYSAKKERGFRSSFDKGILQLHFQLKKVYYRK</sequence>
<protein>
    <recommendedName>
        <fullName evidence="2">Splicing factor Cactin</fullName>
    </recommendedName>
</protein>
<name>A0A3N4IGM3_ASCIM</name>
<evidence type="ECO:0000256" key="1">
    <source>
        <dbReference type="ARBA" id="ARBA00006895"/>
    </source>
</evidence>
<evidence type="ECO:0000259" key="5">
    <source>
        <dbReference type="Pfam" id="PF10312"/>
    </source>
</evidence>
<feature type="region of interest" description="Disordered" evidence="3">
    <location>
        <begin position="442"/>
        <end position="474"/>
    </location>
</feature>
<dbReference type="PANTHER" id="PTHR21737">
    <property type="entry name" value="POLYGLUTAMINE BINDING PROTEIN 1/MARVEL MEMBRANE-ASSOCIATING DOMAIN CONTAINING 3"/>
    <property type="match status" value="1"/>
</dbReference>
<dbReference type="AlphaFoldDB" id="A0A3N4IGM3"/>